<dbReference type="Gene3D" id="1.10.1070.20">
    <property type="match status" value="1"/>
</dbReference>
<dbReference type="EMBL" id="JAPDPI010000006">
    <property type="protein sequence ID" value="MCW3804970.1"/>
    <property type="molecule type" value="Genomic_DNA"/>
</dbReference>
<organism evidence="5 6">
    <name type="scientific">Plebeiibacterium marinum</name>
    <dbReference type="NCBI Taxonomy" id="2992111"/>
    <lineage>
        <taxon>Bacteria</taxon>
        <taxon>Pseudomonadati</taxon>
        <taxon>Bacteroidota</taxon>
        <taxon>Bacteroidia</taxon>
        <taxon>Marinilabiliales</taxon>
        <taxon>Marinilabiliaceae</taxon>
        <taxon>Plebeiibacterium</taxon>
    </lineage>
</organism>
<dbReference type="Pfam" id="PF07804">
    <property type="entry name" value="HipA_C"/>
    <property type="match status" value="1"/>
</dbReference>
<name>A0AAE3SK23_9BACT</name>
<keyword evidence="3" id="KW-0418">Kinase</keyword>
<feature type="domain" description="HipA-like C-terminal" evidence="4">
    <location>
        <begin position="2"/>
        <end position="145"/>
    </location>
</feature>
<keyword evidence="6" id="KW-1185">Reference proteome</keyword>
<dbReference type="PANTHER" id="PTHR37419">
    <property type="entry name" value="SERINE/THREONINE-PROTEIN KINASE TOXIN HIPA"/>
    <property type="match status" value="1"/>
</dbReference>
<dbReference type="RefSeq" id="WP_301198192.1">
    <property type="nucleotide sequence ID" value="NZ_JAPDPI010000006.1"/>
</dbReference>
<comment type="caution">
    <text evidence="5">The sequence shown here is derived from an EMBL/GenBank/DDBJ whole genome shotgun (WGS) entry which is preliminary data.</text>
</comment>
<dbReference type="Proteomes" id="UP001207408">
    <property type="component" value="Unassembled WGS sequence"/>
</dbReference>
<evidence type="ECO:0000256" key="3">
    <source>
        <dbReference type="ARBA" id="ARBA00022777"/>
    </source>
</evidence>
<dbReference type="InterPro" id="IPR052028">
    <property type="entry name" value="HipA_Ser/Thr_kinase"/>
</dbReference>
<dbReference type="InterPro" id="IPR012893">
    <property type="entry name" value="HipA-like_C"/>
</dbReference>
<accession>A0AAE3SK23</accession>
<evidence type="ECO:0000256" key="2">
    <source>
        <dbReference type="ARBA" id="ARBA00022679"/>
    </source>
</evidence>
<comment type="similarity">
    <text evidence="1">Belongs to the HipA Ser/Thr kinase family.</text>
</comment>
<reference evidence="5" key="1">
    <citation type="submission" date="2022-10" db="EMBL/GenBank/DDBJ databases">
        <authorList>
            <person name="Yu W.X."/>
        </authorList>
    </citation>
    <scope>NUCLEOTIDE SEQUENCE</scope>
    <source>
        <strain evidence="5">D04</strain>
    </source>
</reference>
<gene>
    <name evidence="5" type="ORF">OM074_04985</name>
</gene>
<proteinExistence type="inferred from homology"/>
<keyword evidence="2" id="KW-0808">Transferase</keyword>
<dbReference type="GO" id="GO:0004674">
    <property type="term" value="F:protein serine/threonine kinase activity"/>
    <property type="evidence" value="ECO:0007669"/>
    <property type="project" value="TreeGrafter"/>
</dbReference>
<evidence type="ECO:0000313" key="6">
    <source>
        <dbReference type="Proteomes" id="UP001207408"/>
    </source>
</evidence>
<evidence type="ECO:0000313" key="5">
    <source>
        <dbReference type="EMBL" id="MCW3804970.1"/>
    </source>
</evidence>
<feature type="non-terminal residue" evidence="5">
    <location>
        <position position="1"/>
    </location>
</feature>
<sequence>YFGTKRFDRIKEKRIHMHTASGLMHDNFRMSTMDYGHLMDCAFQLEKHVKAYEKVLRLAAFNVFAHNRDDHSKNFSFLMDVKGNWSFAPVYDLTFSNSAYGFHSTMVAGESKNPGRKHLLELGLHFGIKKPELILEEVQDAVSHWDSIAKECGVSQNAIITIQKAINGVNKIN</sequence>
<dbReference type="PANTHER" id="PTHR37419:SF8">
    <property type="entry name" value="TOXIN YJJJ"/>
    <property type="match status" value="1"/>
</dbReference>
<protein>
    <submittedName>
        <fullName evidence="5">HipA domain-containing protein</fullName>
    </submittedName>
</protein>
<evidence type="ECO:0000256" key="1">
    <source>
        <dbReference type="ARBA" id="ARBA00010164"/>
    </source>
</evidence>
<dbReference type="AlphaFoldDB" id="A0AAE3SK23"/>
<evidence type="ECO:0000259" key="4">
    <source>
        <dbReference type="Pfam" id="PF07804"/>
    </source>
</evidence>
<dbReference type="GO" id="GO:0005829">
    <property type="term" value="C:cytosol"/>
    <property type="evidence" value="ECO:0007669"/>
    <property type="project" value="TreeGrafter"/>
</dbReference>